<comment type="caution">
    <text evidence="1">The sequence shown here is derived from an EMBL/GenBank/DDBJ whole genome shotgun (WGS) entry which is preliminary data.</text>
</comment>
<organism evidence="1 2">
    <name type="scientific">Burkholderia ubonensis</name>
    <dbReference type="NCBI Taxonomy" id="101571"/>
    <lineage>
        <taxon>Bacteria</taxon>
        <taxon>Pseudomonadati</taxon>
        <taxon>Pseudomonadota</taxon>
        <taxon>Betaproteobacteria</taxon>
        <taxon>Burkholderiales</taxon>
        <taxon>Burkholderiaceae</taxon>
        <taxon>Burkholderia</taxon>
        <taxon>Burkholderia cepacia complex</taxon>
    </lineage>
</organism>
<evidence type="ECO:0000313" key="1">
    <source>
        <dbReference type="EMBL" id="KWE05780.1"/>
    </source>
</evidence>
<gene>
    <name evidence="1" type="ORF">WL73_11440</name>
</gene>
<proteinExistence type="predicted"/>
<reference evidence="1 2" key="1">
    <citation type="submission" date="2015-11" db="EMBL/GenBank/DDBJ databases">
        <title>Expanding the genomic diversity of Burkholderia species for the development of highly accurate diagnostics.</title>
        <authorList>
            <person name="Sahl J."/>
            <person name="Keim P."/>
            <person name="Wagner D."/>
        </authorList>
    </citation>
    <scope>NUCLEOTIDE SEQUENCE [LARGE SCALE GENOMIC DNA]</scope>
    <source>
        <strain evidence="1 2">MSMB2167WGS</strain>
    </source>
</reference>
<name>A0A107FC35_9BURK</name>
<accession>A0A107FC35</accession>
<dbReference type="EMBL" id="LPIX01000039">
    <property type="protein sequence ID" value="KWE05780.1"/>
    <property type="molecule type" value="Genomic_DNA"/>
</dbReference>
<protein>
    <submittedName>
        <fullName evidence="1">Uncharacterized protein</fullName>
    </submittedName>
</protein>
<sequence length="93" mass="9947">MHGPETGKPGPLVAVVVVVVVEPEVVPDEVDVDVDVVEVEPVDDVVVEPLRPPQPPFHFRALADWVPPSSPPQAASMAGRIRERANGAIFRIG</sequence>
<dbReference type="Proteomes" id="UP000062998">
    <property type="component" value="Unassembled WGS sequence"/>
</dbReference>
<evidence type="ECO:0000313" key="2">
    <source>
        <dbReference type="Proteomes" id="UP000062998"/>
    </source>
</evidence>
<dbReference type="AlphaFoldDB" id="A0A107FC35"/>